<dbReference type="InterPro" id="IPR036291">
    <property type="entry name" value="NAD(P)-bd_dom_sf"/>
</dbReference>
<dbReference type="InterPro" id="IPR036393">
    <property type="entry name" value="AceGlu_kinase-like_sf"/>
</dbReference>
<comment type="similarity">
    <text evidence="7 28">In the C-terminal section; belongs to the homoserine dehydrogenase family.</text>
</comment>
<evidence type="ECO:0000256" key="21">
    <source>
        <dbReference type="ARBA" id="ARBA00023154"/>
    </source>
</evidence>
<dbReference type="SUPFAM" id="SSF51735">
    <property type="entry name" value="NAD(P)-binding Rossmann-fold domains"/>
    <property type="match status" value="1"/>
</dbReference>
<dbReference type="GO" id="GO:0004072">
    <property type="term" value="F:aspartate kinase activity"/>
    <property type="evidence" value="ECO:0007669"/>
    <property type="project" value="UniProtKB-EC"/>
</dbReference>
<evidence type="ECO:0000256" key="16">
    <source>
        <dbReference type="ARBA" id="ARBA00022840"/>
    </source>
</evidence>
<keyword evidence="17 28" id="KW-0521">NADP</keyword>
<dbReference type="InterPro" id="IPR002912">
    <property type="entry name" value="ACT_dom"/>
</dbReference>
<comment type="pathway">
    <text evidence="6 28">Amino-acid biosynthesis; L-threonine biosynthesis; L-threonine from L-aspartate: step 1/5.</text>
</comment>
<evidence type="ECO:0000256" key="24">
    <source>
        <dbReference type="ARBA" id="ARBA00044938"/>
    </source>
</evidence>
<reference evidence="30 31" key="1">
    <citation type="submission" date="2023-09" db="EMBL/GenBank/DDBJ databases">
        <authorList>
            <person name="Rey-Velasco X."/>
        </authorList>
    </citation>
    <scope>NUCLEOTIDE SEQUENCE [LARGE SCALE GENOMIC DNA]</scope>
    <source>
        <strain evidence="30 31">P117</strain>
    </source>
</reference>
<dbReference type="NCBIfam" id="NF006959">
    <property type="entry name" value="PRK09436.1"/>
    <property type="match status" value="1"/>
</dbReference>
<dbReference type="Pfam" id="PF00742">
    <property type="entry name" value="Homoserine_dh"/>
    <property type="match status" value="1"/>
</dbReference>
<comment type="pathway">
    <text evidence="4 28">Amino-acid biosynthesis; L-threonine biosynthesis; L-threonine from L-aspartate: step 3/5.</text>
</comment>
<protein>
    <recommendedName>
        <fullName evidence="28">Bifunctional aspartokinase/homoserine dehydrogenase</fullName>
    </recommendedName>
    <domain>
        <recommendedName>
            <fullName evidence="28">Aspartokinase</fullName>
            <ecNumber evidence="28">2.7.2.4</ecNumber>
        </recommendedName>
    </domain>
    <domain>
        <recommendedName>
            <fullName evidence="28">Homoserine dehydrogenase</fullName>
            <ecNumber evidence="28">1.1.1.3</ecNumber>
        </recommendedName>
    </domain>
</protein>
<keyword evidence="19" id="KW-0520">NAD</keyword>
<dbReference type="InterPro" id="IPR001048">
    <property type="entry name" value="Asp/Glu/Uridylate_kinase"/>
</dbReference>
<dbReference type="EMBL" id="JAVRHX010000001">
    <property type="protein sequence ID" value="MDT0593445.1"/>
    <property type="molecule type" value="Genomic_DNA"/>
</dbReference>
<evidence type="ECO:0000256" key="1">
    <source>
        <dbReference type="ARBA" id="ARBA00001920"/>
    </source>
</evidence>
<keyword evidence="16 28" id="KW-0067">ATP-binding</keyword>
<evidence type="ECO:0000256" key="2">
    <source>
        <dbReference type="ARBA" id="ARBA00004766"/>
    </source>
</evidence>
<dbReference type="Proteomes" id="UP001253545">
    <property type="component" value="Unassembled WGS sequence"/>
</dbReference>
<dbReference type="PIRSF" id="PIRSF000727">
    <property type="entry name" value="ThrA"/>
    <property type="match status" value="1"/>
</dbReference>
<comment type="pathway">
    <text evidence="2 28">Amino-acid biosynthesis; L-lysine biosynthesis via DAP pathway; (S)-tetrahydrodipicolinate from L-aspartate: step 1/4.</text>
</comment>
<evidence type="ECO:0000256" key="12">
    <source>
        <dbReference type="ARBA" id="ARBA00022697"/>
    </source>
</evidence>
<keyword evidence="18 28" id="KW-0560">Oxidoreductase</keyword>
<comment type="catalytic activity">
    <reaction evidence="25">
        <text>L-aspartate + ATP = 4-phospho-L-aspartate + ADP</text>
        <dbReference type="Rhea" id="RHEA:23776"/>
        <dbReference type="ChEBI" id="CHEBI:29991"/>
        <dbReference type="ChEBI" id="CHEBI:30616"/>
        <dbReference type="ChEBI" id="CHEBI:57535"/>
        <dbReference type="ChEBI" id="CHEBI:456216"/>
        <dbReference type="EC" id="2.7.2.4"/>
    </reaction>
    <physiologicalReaction direction="left-to-right" evidence="25">
        <dbReference type="Rhea" id="RHEA:23777"/>
    </physiologicalReaction>
</comment>
<comment type="pathway">
    <text evidence="5 28">Amino-acid biosynthesis; L-methionine biosynthesis via de novo pathway; L-homoserine from L-aspartate: step 3/3.</text>
</comment>
<keyword evidence="22" id="KW-0486">Methionine biosynthesis</keyword>
<evidence type="ECO:0000256" key="18">
    <source>
        <dbReference type="ARBA" id="ARBA00023002"/>
    </source>
</evidence>
<dbReference type="SUPFAM" id="SSF53633">
    <property type="entry name" value="Carbamate kinase-like"/>
    <property type="match status" value="1"/>
</dbReference>
<evidence type="ECO:0000256" key="4">
    <source>
        <dbReference type="ARBA" id="ARBA00005056"/>
    </source>
</evidence>
<organism evidence="30 31">
    <name type="scientific">Glaciecola petra</name>
    <dbReference type="NCBI Taxonomy" id="3075602"/>
    <lineage>
        <taxon>Bacteria</taxon>
        <taxon>Pseudomonadati</taxon>
        <taxon>Pseudomonadota</taxon>
        <taxon>Gammaproteobacteria</taxon>
        <taxon>Alteromonadales</taxon>
        <taxon>Alteromonadaceae</taxon>
        <taxon>Glaciecola</taxon>
    </lineage>
</organism>
<dbReference type="Gene3D" id="3.40.50.720">
    <property type="entry name" value="NAD(P)-binding Rossmann-like Domain"/>
    <property type="match status" value="1"/>
</dbReference>
<evidence type="ECO:0000313" key="31">
    <source>
        <dbReference type="Proteomes" id="UP001253545"/>
    </source>
</evidence>
<dbReference type="PANTHER" id="PTHR43070">
    <property type="match status" value="1"/>
</dbReference>
<dbReference type="CDD" id="cd04922">
    <property type="entry name" value="ACT_AKi-HSDH-ThrA_2"/>
    <property type="match status" value="1"/>
</dbReference>
<evidence type="ECO:0000256" key="6">
    <source>
        <dbReference type="ARBA" id="ARBA00005139"/>
    </source>
</evidence>
<dbReference type="CDD" id="cd04921">
    <property type="entry name" value="ACT_AKi-HSDH-ThrA-like_1"/>
    <property type="match status" value="1"/>
</dbReference>
<dbReference type="PANTHER" id="PTHR43070:SF3">
    <property type="entry name" value="HOMOSERINE DEHYDROGENASE"/>
    <property type="match status" value="1"/>
</dbReference>
<dbReference type="Pfam" id="PF00696">
    <property type="entry name" value="AA_kinase"/>
    <property type="match status" value="1"/>
</dbReference>
<evidence type="ECO:0000256" key="26">
    <source>
        <dbReference type="ARBA" id="ARBA00048841"/>
    </source>
</evidence>
<dbReference type="InterPro" id="IPR011147">
    <property type="entry name" value="Bifunc_Aspkin/hSer_DH"/>
</dbReference>
<evidence type="ECO:0000256" key="17">
    <source>
        <dbReference type="ARBA" id="ARBA00022857"/>
    </source>
</evidence>
<evidence type="ECO:0000256" key="9">
    <source>
        <dbReference type="ARBA" id="ARBA00011881"/>
    </source>
</evidence>
<dbReference type="PROSITE" id="PS51671">
    <property type="entry name" value="ACT"/>
    <property type="match status" value="1"/>
</dbReference>
<dbReference type="RefSeq" id="WP_311366960.1">
    <property type="nucleotide sequence ID" value="NZ_JAVRHX010000001.1"/>
</dbReference>
<evidence type="ECO:0000256" key="11">
    <source>
        <dbReference type="ARBA" id="ARBA00022679"/>
    </source>
</evidence>
<dbReference type="InterPro" id="IPR001341">
    <property type="entry name" value="Asp_kinase"/>
</dbReference>
<dbReference type="InterPro" id="IPR019811">
    <property type="entry name" value="HDH_CS"/>
</dbReference>
<dbReference type="SUPFAM" id="SSF55347">
    <property type="entry name" value="Glyceraldehyde-3-phosphate dehydrogenase-like, C-terminal domain"/>
    <property type="match status" value="1"/>
</dbReference>
<dbReference type="InterPro" id="IPR041743">
    <property type="entry name" value="AK-HSDH_N"/>
</dbReference>
<proteinExistence type="inferred from homology"/>
<evidence type="ECO:0000256" key="14">
    <source>
        <dbReference type="ARBA" id="ARBA00022741"/>
    </source>
</evidence>
<dbReference type="EC" id="1.1.1.3" evidence="28"/>
<dbReference type="PROSITE" id="PS01042">
    <property type="entry name" value="HOMOSER_DHGENASE"/>
    <property type="match status" value="1"/>
</dbReference>
<evidence type="ECO:0000256" key="22">
    <source>
        <dbReference type="ARBA" id="ARBA00023167"/>
    </source>
</evidence>
<comment type="pathway">
    <text evidence="3 28">Amino-acid biosynthesis; L-methionine biosynthesis via de novo pathway; L-homoserine from L-aspartate: step 1/3.</text>
</comment>
<comment type="catalytic activity">
    <reaction evidence="26">
        <text>L-homoserine + NADP(+) = L-aspartate 4-semialdehyde + NADPH + H(+)</text>
        <dbReference type="Rhea" id="RHEA:15761"/>
        <dbReference type="ChEBI" id="CHEBI:15378"/>
        <dbReference type="ChEBI" id="CHEBI:57476"/>
        <dbReference type="ChEBI" id="CHEBI:57783"/>
        <dbReference type="ChEBI" id="CHEBI:58349"/>
        <dbReference type="ChEBI" id="CHEBI:537519"/>
        <dbReference type="EC" id="1.1.1.3"/>
    </reaction>
    <physiologicalReaction direction="right-to-left" evidence="26">
        <dbReference type="Rhea" id="RHEA:15763"/>
    </physiologicalReaction>
</comment>
<dbReference type="GO" id="GO:0004412">
    <property type="term" value="F:homoserine dehydrogenase activity"/>
    <property type="evidence" value="ECO:0007669"/>
    <property type="project" value="UniProtKB-EC"/>
</dbReference>
<dbReference type="SUPFAM" id="SSF55021">
    <property type="entry name" value="ACT-like"/>
    <property type="match status" value="2"/>
</dbReference>
<dbReference type="NCBIfam" id="TIGR00657">
    <property type="entry name" value="asp_kinases"/>
    <property type="match status" value="1"/>
</dbReference>
<keyword evidence="11 28" id="KW-0808">Transferase</keyword>
<dbReference type="InterPro" id="IPR049638">
    <property type="entry name" value="AK-HD"/>
</dbReference>
<comment type="catalytic activity">
    <reaction evidence="27">
        <text>L-homoserine + NAD(+) = L-aspartate 4-semialdehyde + NADH + H(+)</text>
        <dbReference type="Rhea" id="RHEA:15757"/>
        <dbReference type="ChEBI" id="CHEBI:15378"/>
        <dbReference type="ChEBI" id="CHEBI:57476"/>
        <dbReference type="ChEBI" id="CHEBI:57540"/>
        <dbReference type="ChEBI" id="CHEBI:57945"/>
        <dbReference type="ChEBI" id="CHEBI:537519"/>
        <dbReference type="EC" id="1.1.1.3"/>
    </reaction>
    <physiologicalReaction direction="right-to-left" evidence="27">
        <dbReference type="Rhea" id="RHEA:15759"/>
    </physiologicalReaction>
</comment>
<evidence type="ECO:0000256" key="8">
    <source>
        <dbReference type="ARBA" id="ARBA00010046"/>
    </source>
</evidence>
<dbReference type="Gene3D" id="3.30.2130.10">
    <property type="entry name" value="VC0802-like"/>
    <property type="match status" value="1"/>
</dbReference>
<dbReference type="InterPro" id="IPR045865">
    <property type="entry name" value="ACT-like_dom_sf"/>
</dbReference>
<name>A0ABU2ZLD6_9ALTE</name>
<evidence type="ECO:0000256" key="13">
    <source>
        <dbReference type="ARBA" id="ARBA00022723"/>
    </source>
</evidence>
<dbReference type="InterPro" id="IPR054352">
    <property type="entry name" value="ACT_Aspartokinase"/>
</dbReference>
<evidence type="ECO:0000256" key="3">
    <source>
        <dbReference type="ARBA" id="ARBA00004986"/>
    </source>
</evidence>
<dbReference type="InterPro" id="IPR018042">
    <property type="entry name" value="Aspartate_kinase_CS"/>
</dbReference>
<comment type="subunit">
    <text evidence="9 28">Homotetramer.</text>
</comment>
<dbReference type="Pfam" id="PF03447">
    <property type="entry name" value="NAD_binding_3"/>
    <property type="match status" value="1"/>
</dbReference>
<evidence type="ECO:0000256" key="23">
    <source>
        <dbReference type="ARBA" id="ARBA00023268"/>
    </source>
</evidence>
<keyword evidence="15 28" id="KW-0418">Kinase</keyword>
<dbReference type="InterPro" id="IPR001342">
    <property type="entry name" value="HDH_cat"/>
</dbReference>
<keyword evidence="14 28" id="KW-0547">Nucleotide-binding</keyword>
<evidence type="ECO:0000256" key="15">
    <source>
        <dbReference type="ARBA" id="ARBA00022777"/>
    </source>
</evidence>
<evidence type="ECO:0000256" key="20">
    <source>
        <dbReference type="ARBA" id="ARBA00023053"/>
    </source>
</evidence>
<dbReference type="Gene3D" id="3.40.1160.10">
    <property type="entry name" value="Acetylglutamate kinase-like"/>
    <property type="match status" value="1"/>
</dbReference>
<comment type="function">
    <text evidence="24">Bifunctional aspartate kinase and homoserine dehydrogenase that catalyzes the first and the third steps toward the synthesis of lysine, methionine and threonine from aspartate.</text>
</comment>
<evidence type="ECO:0000256" key="27">
    <source>
        <dbReference type="ARBA" id="ARBA00049031"/>
    </source>
</evidence>
<evidence type="ECO:0000313" key="30">
    <source>
        <dbReference type="EMBL" id="MDT0593445.1"/>
    </source>
</evidence>
<evidence type="ECO:0000256" key="10">
    <source>
        <dbReference type="ARBA" id="ARBA00022605"/>
    </source>
</evidence>
<feature type="domain" description="ACT" evidence="29">
    <location>
        <begin position="328"/>
        <end position="400"/>
    </location>
</feature>
<dbReference type="PROSITE" id="PS00324">
    <property type="entry name" value="ASPARTOKINASE"/>
    <property type="match status" value="1"/>
</dbReference>
<keyword evidence="21" id="KW-0457">Lysine biosynthesis</keyword>
<evidence type="ECO:0000256" key="25">
    <source>
        <dbReference type="ARBA" id="ARBA00048561"/>
    </source>
</evidence>
<gene>
    <name evidence="30" type="primary">thrA</name>
    <name evidence="30" type="ORF">RM552_01140</name>
</gene>
<accession>A0ABU2ZLD6</accession>
<keyword evidence="31" id="KW-1185">Reference proteome</keyword>
<dbReference type="EC" id="2.7.2.4" evidence="28"/>
<comment type="caution">
    <text evidence="30">The sequence shown here is derived from an EMBL/GenBank/DDBJ whole genome shotgun (WGS) entry which is preliminary data.</text>
</comment>
<keyword evidence="12" id="KW-0791">Threonine biosynthesis</keyword>
<keyword evidence="23" id="KW-0511">Multifunctional enzyme</keyword>
<sequence>MKVLKFGGSSLADATRYMRVFEISADAHNKSDKKWKNSKGAAVVLSAPKGVTNALSLLCEQAQQGKDYRELLAKLDMTLHGIARELHDELPNFAYDNVDAFITDKLNKLSHQLQGISLLNTCPDQVTASILSMGEYVSVNIFSAIMTAKNIENLIIDPVEYVIAEGDYLDSLALLSESRARFSEIPSDGSKLLIMPGFVAVNEDNEKVTLGRNGSDYSAAILAACINADCCEIWTDVDGVYNADPNQVEGAVLLDKLTYQEAMELSYFGAKVLHPKTIGPIAQFGIPCLIRNTLNPSAPGTLISHEASEKWTSVKGISHLEDITMFNLSGPGMKGMVGMASRIFDVISKGNISISLITQSSSEYSISFCITHKDADKARELLEESFALELSNKLLEPIEVREDLAIVTLVGDGMRQSKGLAAKFFKALAQARVNNVAIAQGSSERSISTVIENKKAKKAVKVIHQNFFSNMLNIDVFLIGIGTVGSQLLKQIGSQQKALLARNISLKVFGIANSKQCLLAPNGINLDAEIAPQLPQATDKLSIDLLAKFVASNSLTNPVLIDCTSNQHIAGLYTYLMRAGFHVVTPNKKANTGDYASYLTLKKTSLEYNRQFLYETTVGAGLPVIDNLQKLVLAGDKLTKFEGILSGSLSYVFGKLDEGLSISAATSIAKDNGFTEPDPRDDLSGMDVARKLLIMARESGLQLELVDIEIESVLPDWFDASGSIDEFMGNLPKLDSHFAELGLSAKEQNKVLRYVGSIEEGKCKVTIQAVSLSHPLAAVKDGENALAIHSKYYQPIPFVIRGYGAGATVTAAGVFADVMRTTPNQTEFS</sequence>
<evidence type="ECO:0000256" key="7">
    <source>
        <dbReference type="ARBA" id="ARBA00007952"/>
    </source>
</evidence>
<dbReference type="InterPro" id="IPR005106">
    <property type="entry name" value="Asp/hSer_DH_NAD-bd"/>
</dbReference>
<keyword evidence="13" id="KW-0479">Metal-binding</keyword>
<keyword evidence="20" id="KW-0915">Sodium</keyword>
<keyword evidence="10 28" id="KW-0028">Amino-acid biosynthesis</keyword>
<dbReference type="CDD" id="cd04257">
    <property type="entry name" value="AAK_AK-HSDH"/>
    <property type="match status" value="1"/>
</dbReference>
<dbReference type="Gene3D" id="3.30.360.10">
    <property type="entry name" value="Dihydrodipicolinate Reductase, domain 2"/>
    <property type="match status" value="1"/>
</dbReference>
<evidence type="ECO:0000256" key="28">
    <source>
        <dbReference type="PIRNR" id="PIRNR000727"/>
    </source>
</evidence>
<evidence type="ECO:0000256" key="19">
    <source>
        <dbReference type="ARBA" id="ARBA00023027"/>
    </source>
</evidence>
<comment type="similarity">
    <text evidence="8 28">In the N-terminal section; belongs to the aspartokinase family.</text>
</comment>
<dbReference type="Pfam" id="PF22468">
    <property type="entry name" value="ACT_9"/>
    <property type="match status" value="2"/>
</dbReference>
<evidence type="ECO:0000259" key="29">
    <source>
        <dbReference type="PROSITE" id="PS51671"/>
    </source>
</evidence>
<evidence type="ECO:0000256" key="5">
    <source>
        <dbReference type="ARBA" id="ARBA00005062"/>
    </source>
</evidence>
<comment type="cofactor">
    <cofactor evidence="1">
        <name>a metal cation</name>
        <dbReference type="ChEBI" id="CHEBI:25213"/>
    </cofactor>
</comment>